<accession>A0AAX2JDP8</accession>
<dbReference type="Gene3D" id="3.40.50.300">
    <property type="entry name" value="P-loop containing nucleotide triphosphate hydrolases"/>
    <property type="match status" value="1"/>
</dbReference>
<dbReference type="InterPro" id="IPR052026">
    <property type="entry name" value="ExeA_AAA_ATPase_DNA-bind"/>
</dbReference>
<dbReference type="GO" id="GO:0016887">
    <property type="term" value="F:ATP hydrolysis activity"/>
    <property type="evidence" value="ECO:0007669"/>
    <property type="project" value="InterPro"/>
</dbReference>
<sequence>MSSNVREELLESAKIAYIIGRAGIGKTKALQEYAKDYEAKIVFITAENSDTISTIVRKIALRLKLATTGHTATIRENIKNKLLFTETIIIIDEGENLPPKVIDAVRSIADQTGVGLVVAGTEHLKHKLMTQTGAYEYLYSRAVIWMQLQDLSLKDVSLITRTFLGSDEILYEEKKLTVMIEYINKIVRGSARQLNNLLSMATVIANYPDNLEKTKGLLTLDYIKAAVTMMAVA</sequence>
<dbReference type="Proteomes" id="UP000249008">
    <property type="component" value="Chromosome 1"/>
</dbReference>
<evidence type="ECO:0000313" key="2">
    <source>
        <dbReference type="EMBL" id="SQJ09279.1"/>
    </source>
</evidence>
<dbReference type="Pfam" id="PF13401">
    <property type="entry name" value="AAA_22"/>
    <property type="match status" value="1"/>
</dbReference>
<gene>
    <name evidence="2" type="ORF">NCTC12112_02286</name>
</gene>
<dbReference type="InterPro" id="IPR027417">
    <property type="entry name" value="P-loop_NTPase"/>
</dbReference>
<proteinExistence type="predicted"/>
<organism evidence="2 3">
    <name type="scientific">Fusobacterium ulcerans</name>
    <dbReference type="NCBI Taxonomy" id="861"/>
    <lineage>
        <taxon>Bacteria</taxon>
        <taxon>Fusobacteriati</taxon>
        <taxon>Fusobacteriota</taxon>
        <taxon>Fusobacteriia</taxon>
        <taxon>Fusobacteriales</taxon>
        <taxon>Fusobacteriaceae</taxon>
        <taxon>Fusobacterium</taxon>
    </lineage>
</organism>
<protein>
    <recommendedName>
        <fullName evidence="1">ORC1/DEAH AAA+ ATPase domain-containing protein</fullName>
    </recommendedName>
</protein>
<feature type="domain" description="ORC1/DEAH AAA+ ATPase" evidence="1">
    <location>
        <begin position="12"/>
        <end position="128"/>
    </location>
</feature>
<evidence type="ECO:0000313" key="3">
    <source>
        <dbReference type="Proteomes" id="UP000249008"/>
    </source>
</evidence>
<dbReference type="InterPro" id="IPR049945">
    <property type="entry name" value="AAA_22"/>
</dbReference>
<dbReference type="AlphaFoldDB" id="A0AAX2JDP8"/>
<dbReference type="PANTHER" id="PTHR35894">
    <property type="entry name" value="GENERAL SECRETION PATHWAY PROTEIN A-RELATED"/>
    <property type="match status" value="1"/>
</dbReference>
<dbReference type="PANTHER" id="PTHR35894:SF5">
    <property type="entry name" value="MU-LIKE PROPHAGE FLUMU DNA TRANSPOSITION PROTEIN B"/>
    <property type="match status" value="1"/>
</dbReference>
<dbReference type="RefSeq" id="WP_331838466.1">
    <property type="nucleotide sequence ID" value="NZ_LS483487.1"/>
</dbReference>
<dbReference type="EMBL" id="LS483487">
    <property type="protein sequence ID" value="SQJ09279.1"/>
    <property type="molecule type" value="Genomic_DNA"/>
</dbReference>
<reference evidence="2 3" key="1">
    <citation type="submission" date="2018-06" db="EMBL/GenBank/DDBJ databases">
        <authorList>
            <consortium name="Pathogen Informatics"/>
            <person name="Doyle S."/>
        </authorList>
    </citation>
    <scope>NUCLEOTIDE SEQUENCE [LARGE SCALE GENOMIC DNA]</scope>
    <source>
        <strain evidence="2 3">NCTC12112</strain>
    </source>
</reference>
<name>A0AAX2JDP8_9FUSO</name>
<dbReference type="SUPFAM" id="SSF52540">
    <property type="entry name" value="P-loop containing nucleoside triphosphate hydrolases"/>
    <property type="match status" value="1"/>
</dbReference>
<evidence type="ECO:0000259" key="1">
    <source>
        <dbReference type="Pfam" id="PF13401"/>
    </source>
</evidence>